<feature type="compositionally biased region" description="Basic and acidic residues" evidence="8">
    <location>
        <begin position="81"/>
        <end position="100"/>
    </location>
</feature>
<name>A0A2T3AHF0_9PEZI</name>
<comment type="subcellular location">
    <subcellularLocation>
        <location evidence="1">Nucleus envelope</location>
    </subcellularLocation>
</comment>
<evidence type="ECO:0000256" key="8">
    <source>
        <dbReference type="SAM" id="MobiDB-lite"/>
    </source>
</evidence>
<evidence type="ECO:0000313" key="12">
    <source>
        <dbReference type="Proteomes" id="UP000241462"/>
    </source>
</evidence>
<dbReference type="PANTHER" id="PTHR13405:SF11">
    <property type="entry name" value="NUCLEAR PORE COMPLEX PROTEIN NUP133"/>
    <property type="match status" value="1"/>
</dbReference>
<feature type="compositionally biased region" description="Basic residues" evidence="8">
    <location>
        <begin position="1"/>
        <end position="10"/>
    </location>
</feature>
<feature type="compositionally biased region" description="Polar residues" evidence="8">
    <location>
        <begin position="1360"/>
        <end position="1376"/>
    </location>
</feature>
<evidence type="ECO:0000256" key="7">
    <source>
        <dbReference type="ARBA" id="ARBA00023242"/>
    </source>
</evidence>
<evidence type="ECO:0000256" key="4">
    <source>
        <dbReference type="ARBA" id="ARBA00022816"/>
    </source>
</evidence>
<dbReference type="InterPro" id="IPR015943">
    <property type="entry name" value="WD40/YVTN_repeat-like_dom_sf"/>
</dbReference>
<dbReference type="Gene3D" id="1.20.58.1380">
    <property type="match status" value="1"/>
</dbReference>
<evidence type="ECO:0000256" key="5">
    <source>
        <dbReference type="ARBA" id="ARBA00022927"/>
    </source>
</evidence>
<dbReference type="Pfam" id="PF08801">
    <property type="entry name" value="Nucleoporin_N"/>
    <property type="match status" value="1"/>
</dbReference>
<keyword evidence="3" id="KW-0813">Transport</keyword>
<feature type="compositionally biased region" description="Acidic residues" evidence="8">
    <location>
        <begin position="1388"/>
        <end position="1398"/>
    </location>
</feature>
<dbReference type="GO" id="GO:0006606">
    <property type="term" value="P:protein import into nucleus"/>
    <property type="evidence" value="ECO:0007669"/>
    <property type="project" value="TreeGrafter"/>
</dbReference>
<feature type="compositionally biased region" description="Low complexity" evidence="8">
    <location>
        <begin position="31"/>
        <end position="46"/>
    </location>
</feature>
<dbReference type="SUPFAM" id="SSF117289">
    <property type="entry name" value="Nucleoporin domain"/>
    <property type="match status" value="1"/>
</dbReference>
<keyword evidence="6" id="KW-0811">Translocation</keyword>
<organism evidence="11 12">
    <name type="scientific">Coniella lustricola</name>
    <dbReference type="NCBI Taxonomy" id="2025994"/>
    <lineage>
        <taxon>Eukaryota</taxon>
        <taxon>Fungi</taxon>
        <taxon>Dikarya</taxon>
        <taxon>Ascomycota</taxon>
        <taxon>Pezizomycotina</taxon>
        <taxon>Sordariomycetes</taxon>
        <taxon>Sordariomycetidae</taxon>
        <taxon>Diaporthales</taxon>
        <taxon>Schizoparmaceae</taxon>
        <taxon>Coniella</taxon>
    </lineage>
</organism>
<keyword evidence="4" id="KW-0509">mRNA transport</keyword>
<evidence type="ECO:0000256" key="3">
    <source>
        <dbReference type="ARBA" id="ARBA00022448"/>
    </source>
</evidence>
<keyword evidence="12" id="KW-1185">Reference proteome</keyword>
<dbReference type="EMBL" id="KZ678389">
    <property type="protein sequence ID" value="PSR97698.1"/>
    <property type="molecule type" value="Genomic_DNA"/>
</dbReference>
<comment type="similarity">
    <text evidence="2">Belongs to the nucleoporin Nup133 family.</text>
</comment>
<dbReference type="FunCoup" id="A0A2T3AHF0">
    <property type="interactions" value="113"/>
</dbReference>
<protein>
    <submittedName>
        <fullName evidence="11">Nup133 N terminal like-domain-containing protein</fullName>
    </submittedName>
</protein>
<feature type="compositionally biased region" description="Polar residues" evidence="8">
    <location>
        <begin position="11"/>
        <end position="20"/>
    </location>
</feature>
<feature type="domain" description="Nucleoporin Nup133/Nup155-like N-terminal" evidence="10">
    <location>
        <begin position="108"/>
        <end position="564"/>
    </location>
</feature>
<proteinExistence type="inferred from homology"/>
<keyword evidence="5" id="KW-0653">Protein transport</keyword>
<dbReference type="GO" id="GO:0031080">
    <property type="term" value="C:nuclear pore outer ring"/>
    <property type="evidence" value="ECO:0007669"/>
    <property type="project" value="TreeGrafter"/>
</dbReference>
<keyword evidence="7" id="KW-0539">Nucleus</keyword>
<dbReference type="OrthoDB" id="103454at2759"/>
<feature type="region of interest" description="Disordered" evidence="8">
    <location>
        <begin position="1"/>
        <end position="105"/>
    </location>
</feature>
<gene>
    <name evidence="11" type="ORF">BD289DRAFT_450814</name>
</gene>
<evidence type="ECO:0000256" key="2">
    <source>
        <dbReference type="ARBA" id="ARBA00005569"/>
    </source>
</evidence>
<dbReference type="GO" id="GO:0000972">
    <property type="term" value="P:transcription-dependent tethering of RNA polymerase II gene DNA at nuclear periphery"/>
    <property type="evidence" value="ECO:0007669"/>
    <property type="project" value="TreeGrafter"/>
</dbReference>
<dbReference type="GO" id="GO:0017056">
    <property type="term" value="F:structural constituent of nuclear pore"/>
    <property type="evidence" value="ECO:0007669"/>
    <property type="project" value="InterPro"/>
</dbReference>
<dbReference type="Pfam" id="PF03177">
    <property type="entry name" value="Nucleoporin_C"/>
    <property type="match status" value="1"/>
</dbReference>
<evidence type="ECO:0000256" key="6">
    <source>
        <dbReference type="ARBA" id="ARBA00023010"/>
    </source>
</evidence>
<feature type="region of interest" description="Disordered" evidence="8">
    <location>
        <begin position="1360"/>
        <end position="1398"/>
    </location>
</feature>
<dbReference type="InParanoid" id="A0A2T3AHF0"/>
<dbReference type="PANTHER" id="PTHR13405">
    <property type="entry name" value="NUCLEAR PORE COMPLEX PROTEIN NUP133"/>
    <property type="match status" value="1"/>
</dbReference>
<evidence type="ECO:0000259" key="9">
    <source>
        <dbReference type="Pfam" id="PF03177"/>
    </source>
</evidence>
<evidence type="ECO:0000313" key="11">
    <source>
        <dbReference type="EMBL" id="PSR97698.1"/>
    </source>
</evidence>
<feature type="domain" description="Nucleoporin Nup133/Nup155-like C-terminal" evidence="9">
    <location>
        <begin position="676"/>
        <end position="1344"/>
    </location>
</feature>
<dbReference type="Gene3D" id="2.130.10.10">
    <property type="entry name" value="YVTN repeat-like/Quinoprotein amine dehydrogenase"/>
    <property type="match status" value="1"/>
</dbReference>
<dbReference type="STRING" id="2025994.A0A2T3AHF0"/>
<dbReference type="InterPro" id="IPR007187">
    <property type="entry name" value="Nucleoporin_Nup133/Nup155_C"/>
</dbReference>
<reference evidence="11 12" key="1">
    <citation type="journal article" date="2018" name="Mycol. Prog.">
        <title>Coniella lustricola, a new species from submerged detritus.</title>
        <authorList>
            <person name="Raudabaugh D.B."/>
            <person name="Iturriaga T."/>
            <person name="Carver A."/>
            <person name="Mondo S."/>
            <person name="Pangilinan J."/>
            <person name="Lipzen A."/>
            <person name="He G."/>
            <person name="Amirebrahimi M."/>
            <person name="Grigoriev I.V."/>
            <person name="Miller A.N."/>
        </authorList>
    </citation>
    <scope>NUCLEOTIDE SEQUENCE [LARGE SCALE GENOMIC DNA]</scope>
    <source>
        <strain evidence="11 12">B22-T-1</strain>
    </source>
</reference>
<accession>A0A2T3AHF0</accession>
<sequence>MATRSRRRQRNPTADNTLAQQPKPKRQRVPSAESASTVAAATTTEAQNAQPEMLEVKHDKVARLPSKPDGVESSAHASKTFRRDVPVRSKKPKQGERTSKSDGSVELTKTSAFTVSKLQALPDRIRAEATARQHGALDASNGYALCLTHTHAFVWQYAAASPSPETFTFTLPYPSKHASDPLPLGALVSPGTSNEEPGLVIVMPSSGKVTFWEHISSAATLDYFTQQRTGVEETIPGMFGGEQVVQITKADSVGFILAFSSGRLAHLGVRDGQGKPAISLQFLRTSWGQSSGVFDSFLGGIKHAIKSAVQRGDLAAVRVDSTTKTGPNSVVAVTKNGRLQAWRVQRGGHHEIIASVDTRELILHECQQYFPNAASGTDFEVLDLAHVPRNIEDRYIEASRLSDALYKDDDSIQHLLLLVSLSNKRQSQYSLVEIEVQADTAKVGMIRAIDSYTTPVNPSATSRPRIYLPRPALVAFIIFDRAVIVASLAALPETPDMQLQEENHVIPPTFEDVVDLRSEDSLEIVGTGLEEPLSLIQETEASRSHRSRPKNPTALLMIREIGVIKVALPEIDRFAGEDPPEVTARDKLEQAVFYGLKDDNPLAFEGRRSPQFSDDEIAQAAVKLSDEILASKPAALSSGSASIETNLRQRSAWLDKLMSHLNAQKIKIDRRTRWYLLSNAEKLNTAREIWKLHETFLRDRPSHEKKTVISEAIESIHEQNKKTPDRTVGELDATRTWFLHDTAGMDMFLPWNFQVIKQLTKHSLADEAATTRLIYEAIHVYYEALHGAREYRVRKLDFYGLGSETVEFGILPAADDYEGLPKFWTSSELICEYFHRLIELCLVWLDADHPTSDGSLIKSIRDTLPKLLDQLLITLHEYIRWSEGNGDESVDHRGNSFSEKCRSVVGGMTDQLLKLADYGLGDQALAIAEKYNINKAMAELVVAQMLDLREQMTKSRDADQLQDSMEAKKLQLIEYMDRFGASFAFEAYKLLLTRAGPQEVLSFSSLDKQGFGTIYLRNDPRLGKVSWINDVEQENDLKNAAKTLLDVGEKEEQVWSKKIELSLGKLTLLAEGAGAEPDEASAEGRSKAAKSDAALARIEKRLEVVRIQDQTYQLLCPAFEDAVDDVAAIELAMQAFAPKVPKKHKVVLEDLQDAMGYLVSHKAMTSLMLINLLTLIRLDAVEGQETNVFSWAIRVADLSLHGQEKQRAMRLIWRRCYNRDDWSKVNHTENMDDQTVMDILKQTQAYCTMVACIRWRMHNSLVESSGLQSRANHSAVPDMSAMSKDHSHIVTPQEAQGVFTNAPEEWFGSESDDPALLEKRAEAMRWEDASLVKFIDRNQLIKWAGSALEAADRTVRFSKTDASTNGANGKLTNGHNAANGHAVKSSNDEEEEEMDDIS</sequence>
<dbReference type="GO" id="GO:0016973">
    <property type="term" value="P:poly(A)+ mRNA export from nucleus"/>
    <property type="evidence" value="ECO:0007669"/>
    <property type="project" value="TreeGrafter"/>
</dbReference>
<dbReference type="FunFam" id="2.130.10.10:FF:001057">
    <property type="entry name" value="Nuclear pore complex subunit Nup133, putative"/>
    <property type="match status" value="1"/>
</dbReference>
<dbReference type="InterPro" id="IPR037624">
    <property type="entry name" value="Nup133-like"/>
</dbReference>
<dbReference type="InterPro" id="IPR014908">
    <property type="entry name" value="Nucleoporin_Nup133/Nup155_N"/>
</dbReference>
<dbReference type="Proteomes" id="UP000241462">
    <property type="component" value="Unassembled WGS sequence"/>
</dbReference>
<evidence type="ECO:0000259" key="10">
    <source>
        <dbReference type="Pfam" id="PF08801"/>
    </source>
</evidence>
<evidence type="ECO:0000256" key="1">
    <source>
        <dbReference type="ARBA" id="ARBA00004259"/>
    </source>
</evidence>